<evidence type="ECO:0000313" key="7">
    <source>
        <dbReference type="EMBL" id="ACV37194.1"/>
    </source>
</evidence>
<dbReference type="SMART" id="SM00052">
    <property type="entry name" value="EAL"/>
    <property type="match status" value="1"/>
</dbReference>
<keyword evidence="1" id="KW-0175">Coiled coil</keyword>
<feature type="domain" description="GGDEF" evidence="6">
    <location>
        <begin position="507"/>
        <end position="653"/>
    </location>
</feature>
<sequence length="922" mass="101479" precursor="true">MSIRARLLLLILFATLIPALVAGIQFIERRDTEISGASEDLAASVQEIALDLKDIVRATAQLHYGLARAPELDTRDQAACSAFLADVLNEYPQYTGILTIKPSGDLFCDSLRSGRTMNLADRRYFQNALNPGNPLAVEAAFGRLTGTAVLQIAYAARNKMGELKFILLASLDLDKTMQSRSRTLPRRNAVIALVDNKGTVFTWHPDTEKLRGRSIADSPLFRFAREQTAGAVREDLEFGGVSRIWAVSTLPEFPEVGLHVVVGVSKQDLLAAANRNLVQALAILLAVWLLVFGGAWVLARGVMDRGLAEEMRIRELNEQLEQRVLERTARLESANQELNREIAERSRAEAELRIAAIAFDSQEGMMVTDAHGVILRVNRAFVEETGYSAEDVVGRKRTMLTSGREDAALDDAMWETVQRCGAWQGEVWDRRKNGEVYPVWLTISAVKGQGGLVTHYVATHIDITQRKAVEDQLHKLAFYDPLTQLPNRRLLLDRLGHVLAGSTRSRNQGAIMFIDLDNFKALNDTQGHDVGDRLLAEVAQRLKSSVRQCDTVARLGGDEFVVMVQDLAADSMVVAQVEAVAGKILAALDCPYRLVFDAELGRRNALNYHCTASIGITLFGAHSTNVDELLKQADLAMYQAKDSGRNAIRFFDPEMQAAITSRVALEADLREAVEAGQFQLYYQPQVVGESHRLTGAEALLRWHHSRRGMVPPSEFIPLAEETGLILPLGQWVLETACAQLATWASQPEMAQLTVAVNVSAHQIRQTDFVDQVLAVLADAGANPQRLKLELTESLLVSNVEDIIAKMTLLKSRGVGFSLDDFGTGYSSLSYLKRLPLDQLKIDQSFVNEVLTDANDAAIAKMIVALAESLGLAVIAEGVETEEQRNFLAESGCHAYQGYLFSKPLPLAGFEQWIGKPTAPASV</sequence>
<feature type="domain" description="EAL" evidence="5">
    <location>
        <begin position="662"/>
        <end position="917"/>
    </location>
</feature>
<evidence type="ECO:0000256" key="2">
    <source>
        <dbReference type="SAM" id="Phobius"/>
    </source>
</evidence>
<dbReference type="InterPro" id="IPR001610">
    <property type="entry name" value="PAC"/>
</dbReference>
<dbReference type="PROSITE" id="PS50112">
    <property type="entry name" value="PAS"/>
    <property type="match status" value="1"/>
</dbReference>
<dbReference type="CDD" id="cd12915">
    <property type="entry name" value="PDC2_DGC_like"/>
    <property type="match status" value="1"/>
</dbReference>
<evidence type="ECO:0000259" key="6">
    <source>
        <dbReference type="PROSITE" id="PS50887"/>
    </source>
</evidence>
<dbReference type="Gene3D" id="3.30.450.20">
    <property type="entry name" value="PAS domain"/>
    <property type="match status" value="3"/>
</dbReference>
<dbReference type="Gene3D" id="3.30.70.270">
    <property type="match status" value="1"/>
</dbReference>
<name>C7RMB6_ACCRE</name>
<dbReference type="SUPFAM" id="SSF141868">
    <property type="entry name" value="EAL domain-like"/>
    <property type="match status" value="1"/>
</dbReference>
<organism evidence="7">
    <name type="scientific">Accumulibacter regalis</name>
    <dbReference type="NCBI Taxonomy" id="522306"/>
    <lineage>
        <taxon>Bacteria</taxon>
        <taxon>Pseudomonadati</taxon>
        <taxon>Pseudomonadota</taxon>
        <taxon>Betaproteobacteria</taxon>
        <taxon>Candidatus Accumulibacter</taxon>
    </lineage>
</organism>
<dbReference type="eggNOG" id="COG4191">
    <property type="taxonomic scope" value="Bacteria"/>
</dbReference>
<dbReference type="PROSITE" id="PS50883">
    <property type="entry name" value="EAL"/>
    <property type="match status" value="1"/>
</dbReference>
<dbReference type="SUPFAM" id="SSF55073">
    <property type="entry name" value="Nucleotide cyclase"/>
    <property type="match status" value="1"/>
</dbReference>
<dbReference type="Gene3D" id="3.20.20.450">
    <property type="entry name" value="EAL domain"/>
    <property type="match status" value="1"/>
</dbReference>
<dbReference type="PROSITE" id="PS50113">
    <property type="entry name" value="PAC"/>
    <property type="match status" value="1"/>
</dbReference>
<dbReference type="PANTHER" id="PTHR44757:SF2">
    <property type="entry name" value="BIOFILM ARCHITECTURE MAINTENANCE PROTEIN MBAA"/>
    <property type="match status" value="1"/>
</dbReference>
<feature type="domain" description="PAC" evidence="4">
    <location>
        <begin position="423"/>
        <end position="475"/>
    </location>
</feature>
<dbReference type="Pfam" id="PF00563">
    <property type="entry name" value="EAL"/>
    <property type="match status" value="1"/>
</dbReference>
<reference evidence="7" key="2">
    <citation type="submission" date="2009-09" db="EMBL/GenBank/DDBJ databases">
        <title>Complete sequence of chromosome of Candidatus Accumulibacter phosphatis clade IIA str. UW-1.</title>
        <authorList>
            <consortium name="US DOE Joint Genome Institute"/>
            <person name="Martin H.G."/>
            <person name="Ivanova N."/>
            <person name="Kunin V."/>
            <person name="Warnecke F."/>
            <person name="Barry K."/>
            <person name="He S."/>
            <person name="Salamov A."/>
            <person name="Szeto E."/>
            <person name="Dalin E."/>
            <person name="Pangilinan J.L."/>
            <person name="Lapidus A."/>
            <person name="Lowry S."/>
            <person name="Kyrpides N.C."/>
            <person name="McMahon K.D."/>
            <person name="Hugenholtz P."/>
        </authorList>
    </citation>
    <scope>NUCLEOTIDE SEQUENCE [LARGE SCALE GENOMIC DNA]</scope>
    <source>
        <strain evidence="7">UW-1</strain>
    </source>
</reference>
<feature type="coiled-coil region" evidence="1">
    <location>
        <begin position="317"/>
        <end position="351"/>
    </location>
</feature>
<dbReference type="KEGG" id="app:CAP2UW1_3947"/>
<dbReference type="InterPro" id="IPR035919">
    <property type="entry name" value="EAL_sf"/>
</dbReference>
<dbReference type="AlphaFoldDB" id="C7RMB6"/>
<dbReference type="InterPro" id="IPR052155">
    <property type="entry name" value="Biofilm_reg_signaling"/>
</dbReference>
<dbReference type="NCBIfam" id="TIGR00254">
    <property type="entry name" value="GGDEF"/>
    <property type="match status" value="1"/>
</dbReference>
<keyword evidence="2" id="KW-0812">Transmembrane</keyword>
<dbReference type="CDD" id="cd00130">
    <property type="entry name" value="PAS"/>
    <property type="match status" value="1"/>
</dbReference>
<dbReference type="SMART" id="SM00086">
    <property type="entry name" value="PAC"/>
    <property type="match status" value="1"/>
</dbReference>
<evidence type="ECO:0000259" key="5">
    <source>
        <dbReference type="PROSITE" id="PS50883"/>
    </source>
</evidence>
<evidence type="ECO:0000259" key="3">
    <source>
        <dbReference type="PROSITE" id="PS50112"/>
    </source>
</evidence>
<dbReference type="FunFam" id="3.20.20.450:FF:000001">
    <property type="entry name" value="Cyclic di-GMP phosphodiesterase yahA"/>
    <property type="match status" value="1"/>
</dbReference>
<dbReference type="SMART" id="SM00267">
    <property type="entry name" value="GGDEF"/>
    <property type="match status" value="1"/>
</dbReference>
<protein>
    <submittedName>
        <fullName evidence="7">Diguanylate cyclase/phosphodiesterase with PAS/PAC sensor(S)</fullName>
    </submittedName>
</protein>
<keyword evidence="2" id="KW-0472">Membrane</keyword>
<dbReference type="InterPro" id="IPR043128">
    <property type="entry name" value="Rev_trsase/Diguanyl_cyclase"/>
</dbReference>
<dbReference type="PANTHER" id="PTHR44757">
    <property type="entry name" value="DIGUANYLATE CYCLASE DGCP"/>
    <property type="match status" value="1"/>
</dbReference>
<dbReference type="InterPro" id="IPR029787">
    <property type="entry name" value="Nucleotide_cyclase"/>
</dbReference>
<dbReference type="CDD" id="cd12914">
    <property type="entry name" value="PDC1_DGC_like"/>
    <property type="match status" value="1"/>
</dbReference>
<dbReference type="EMBL" id="CP001715">
    <property type="protein sequence ID" value="ACV37194.1"/>
    <property type="molecule type" value="Genomic_DNA"/>
</dbReference>
<dbReference type="Pfam" id="PF13426">
    <property type="entry name" value="PAS_9"/>
    <property type="match status" value="1"/>
</dbReference>
<dbReference type="InterPro" id="IPR000160">
    <property type="entry name" value="GGDEF_dom"/>
</dbReference>
<dbReference type="CDD" id="cd01949">
    <property type="entry name" value="GGDEF"/>
    <property type="match status" value="1"/>
</dbReference>
<reference evidence="7" key="1">
    <citation type="submission" date="2009-08" db="EMBL/GenBank/DDBJ databases">
        <authorList>
            <consortium name="US DOE Joint Genome Institute"/>
            <person name="Lucas S."/>
            <person name="Copeland A."/>
            <person name="Lapidus A."/>
            <person name="Glavina del Rio T."/>
            <person name="Dalin E."/>
            <person name="Tice H."/>
            <person name="Bruce D."/>
            <person name="Barry K."/>
            <person name="Pitluck S."/>
            <person name="Lowry S."/>
            <person name="Larimer F."/>
            <person name="Land M."/>
            <person name="Hauser L."/>
            <person name="Kyrpides N."/>
            <person name="Ivanova N."/>
            <person name="McMahon K.D."/>
            <person name="Hugenholtz P."/>
        </authorList>
    </citation>
    <scope>NUCLEOTIDE SEQUENCE</scope>
    <source>
        <strain evidence="7">UW-1</strain>
    </source>
</reference>
<dbReference type="CDD" id="cd01948">
    <property type="entry name" value="EAL"/>
    <property type="match status" value="1"/>
</dbReference>
<feature type="transmembrane region" description="Helical" evidence="2">
    <location>
        <begin position="277"/>
        <end position="299"/>
    </location>
</feature>
<accession>C7RMB6</accession>
<dbReference type="eggNOG" id="COG5001">
    <property type="taxonomic scope" value="Bacteria"/>
</dbReference>
<evidence type="ECO:0000256" key="1">
    <source>
        <dbReference type="SAM" id="Coils"/>
    </source>
</evidence>
<dbReference type="NCBIfam" id="TIGR00229">
    <property type="entry name" value="sensory_box"/>
    <property type="match status" value="1"/>
</dbReference>
<feature type="domain" description="PAS" evidence="3">
    <location>
        <begin position="350"/>
        <end position="395"/>
    </location>
</feature>
<dbReference type="InterPro" id="IPR001633">
    <property type="entry name" value="EAL_dom"/>
</dbReference>
<evidence type="ECO:0000259" key="4">
    <source>
        <dbReference type="PROSITE" id="PS50113"/>
    </source>
</evidence>
<dbReference type="STRING" id="522306.CAP2UW1_3947"/>
<dbReference type="InterPro" id="IPR000014">
    <property type="entry name" value="PAS"/>
</dbReference>
<gene>
    <name evidence="7" type="ordered locus">CAP2UW1_3947</name>
</gene>
<keyword evidence="2" id="KW-1133">Transmembrane helix</keyword>
<dbReference type="Pfam" id="PF00990">
    <property type="entry name" value="GGDEF"/>
    <property type="match status" value="1"/>
</dbReference>
<dbReference type="PROSITE" id="PS50887">
    <property type="entry name" value="GGDEF"/>
    <property type="match status" value="1"/>
</dbReference>
<dbReference type="HOGENOM" id="CLU_000445_70_44_4"/>
<dbReference type="SMART" id="SM00091">
    <property type="entry name" value="PAS"/>
    <property type="match status" value="1"/>
</dbReference>
<dbReference type="SUPFAM" id="SSF55785">
    <property type="entry name" value="PYP-like sensor domain (PAS domain)"/>
    <property type="match status" value="1"/>
</dbReference>
<dbReference type="InterPro" id="IPR000700">
    <property type="entry name" value="PAS-assoc_C"/>
</dbReference>
<proteinExistence type="predicted"/>
<dbReference type="InterPro" id="IPR035965">
    <property type="entry name" value="PAS-like_dom_sf"/>
</dbReference>